<sequence length="171" mass="20317">MNMKYFGIFRKNIDNQAELINANVEKFDSVAHAKYMFWSKISPDFFSPQDPNKPVELWLFNKDPRRKKTAPMDPIHTLLPDKIMKIGRKGGIKSIFPHHQKRRFEMKDGDRMETYLVEIMVDKKRLRLPYTNSSSKKYLKSPSVEKMIIKEFVFLEESGIHFSQFRKITKV</sequence>
<dbReference type="AlphaFoldDB" id="A0A6M3L2M2"/>
<name>A0A6M3L2M2_9ZZZZ</name>
<accession>A0A6M3L2M2</accession>
<gene>
    <name evidence="1" type="ORF">MM415B02657_0011</name>
</gene>
<reference evidence="1" key="1">
    <citation type="submission" date="2020-03" db="EMBL/GenBank/DDBJ databases">
        <title>The deep terrestrial virosphere.</title>
        <authorList>
            <person name="Holmfeldt K."/>
            <person name="Nilsson E."/>
            <person name="Simone D."/>
            <person name="Lopez-Fernandez M."/>
            <person name="Wu X."/>
            <person name="de Brujin I."/>
            <person name="Lundin D."/>
            <person name="Andersson A."/>
            <person name="Bertilsson S."/>
            <person name="Dopson M."/>
        </authorList>
    </citation>
    <scope>NUCLEOTIDE SEQUENCE</scope>
    <source>
        <strain evidence="1">MM415B02657</strain>
    </source>
</reference>
<organism evidence="1">
    <name type="scientific">viral metagenome</name>
    <dbReference type="NCBI Taxonomy" id="1070528"/>
    <lineage>
        <taxon>unclassified sequences</taxon>
        <taxon>metagenomes</taxon>
        <taxon>organismal metagenomes</taxon>
    </lineage>
</organism>
<protein>
    <submittedName>
        <fullName evidence="1">Uncharacterized protein</fullName>
    </submittedName>
</protein>
<proteinExistence type="predicted"/>
<evidence type="ECO:0000313" key="1">
    <source>
        <dbReference type="EMBL" id="QJA88897.1"/>
    </source>
</evidence>
<dbReference type="EMBL" id="MT142810">
    <property type="protein sequence ID" value="QJA88897.1"/>
    <property type="molecule type" value="Genomic_DNA"/>
</dbReference>